<proteinExistence type="inferred from homology"/>
<organism evidence="11">
    <name type="scientific">Arcella intermedia</name>
    <dbReference type="NCBI Taxonomy" id="1963864"/>
    <lineage>
        <taxon>Eukaryota</taxon>
        <taxon>Amoebozoa</taxon>
        <taxon>Tubulinea</taxon>
        <taxon>Elardia</taxon>
        <taxon>Arcellinida</taxon>
        <taxon>Sphaerothecina</taxon>
        <taxon>Arcellidae</taxon>
        <taxon>Arcella</taxon>
    </lineage>
</organism>
<evidence type="ECO:0000256" key="6">
    <source>
        <dbReference type="ARBA" id="ARBA00022842"/>
    </source>
</evidence>
<keyword evidence="9" id="KW-0963">Cytoplasm</keyword>
<dbReference type="CDD" id="cd01174">
    <property type="entry name" value="ribokinase"/>
    <property type="match status" value="1"/>
</dbReference>
<dbReference type="UniPathway" id="UPA00916">
    <property type="reaction ID" value="UER00889"/>
</dbReference>
<feature type="binding site" evidence="9">
    <location>
        <position position="254"/>
    </location>
    <ligand>
        <name>substrate</name>
    </ligand>
</feature>
<feature type="binding site" evidence="9">
    <location>
        <begin position="220"/>
        <end position="225"/>
    </location>
    <ligand>
        <name>ATP</name>
        <dbReference type="ChEBI" id="CHEBI:30616"/>
    </ligand>
</feature>
<keyword evidence="3 9" id="KW-0547">Nucleotide-binding</keyword>
<dbReference type="InterPro" id="IPR029056">
    <property type="entry name" value="Ribokinase-like"/>
</dbReference>
<comment type="activity regulation">
    <text evidence="9">Activated by a monovalent cation that binds near, but not in, the active site. The most likely occupant of the site in vivo is potassium. Ion binding induces a conformational change that may alter substrate affinity.</text>
</comment>
<dbReference type="NCBIfam" id="TIGR02152">
    <property type="entry name" value="D_ribokin_bact"/>
    <property type="match status" value="1"/>
</dbReference>
<evidence type="ECO:0000256" key="9">
    <source>
        <dbReference type="HAMAP-Rule" id="MF_03215"/>
    </source>
</evidence>
<feature type="binding site" evidence="9">
    <location>
        <position position="293"/>
    </location>
    <ligand>
        <name>K(+)</name>
        <dbReference type="ChEBI" id="CHEBI:29103"/>
    </ligand>
</feature>
<dbReference type="InterPro" id="IPR002139">
    <property type="entry name" value="Ribo/fructo_kinase"/>
</dbReference>
<keyword evidence="6 9" id="KW-0460">Magnesium</keyword>
<dbReference type="HAMAP" id="MF_01987">
    <property type="entry name" value="Ribokinase"/>
    <property type="match status" value="1"/>
</dbReference>
<feature type="binding site" evidence="9">
    <location>
        <position position="248"/>
    </location>
    <ligand>
        <name>K(+)</name>
        <dbReference type="ChEBI" id="CHEBI:29103"/>
    </ligand>
</feature>
<feature type="binding site" evidence="9">
    <location>
        <begin position="253"/>
        <end position="254"/>
    </location>
    <ligand>
        <name>ATP</name>
        <dbReference type="ChEBI" id="CHEBI:30616"/>
    </ligand>
</feature>
<dbReference type="GO" id="GO:0019303">
    <property type="term" value="P:D-ribose catabolic process"/>
    <property type="evidence" value="ECO:0007669"/>
    <property type="project" value="UniProtKB-UniRule"/>
</dbReference>
<keyword evidence="4 9" id="KW-0418">Kinase</keyword>
<dbReference type="PANTHER" id="PTHR10584">
    <property type="entry name" value="SUGAR KINASE"/>
    <property type="match status" value="1"/>
</dbReference>
<feature type="binding site" evidence="9">
    <location>
        <begin position="10"/>
        <end position="12"/>
    </location>
    <ligand>
        <name>substrate</name>
    </ligand>
</feature>
<dbReference type="PANTHER" id="PTHR10584:SF166">
    <property type="entry name" value="RIBOKINASE"/>
    <property type="match status" value="1"/>
</dbReference>
<dbReference type="GO" id="GO:0005524">
    <property type="term" value="F:ATP binding"/>
    <property type="evidence" value="ECO:0007669"/>
    <property type="project" value="UniProtKB-UniRule"/>
</dbReference>
<evidence type="ECO:0000256" key="8">
    <source>
        <dbReference type="ARBA" id="ARBA00023277"/>
    </source>
</evidence>
<dbReference type="Pfam" id="PF00294">
    <property type="entry name" value="PfkB"/>
    <property type="match status" value="1"/>
</dbReference>
<accession>A0A6B2LB71</accession>
<evidence type="ECO:0000256" key="1">
    <source>
        <dbReference type="ARBA" id="ARBA00022679"/>
    </source>
</evidence>
<keyword evidence="2 9" id="KW-0479">Metal-binding</keyword>
<dbReference type="SUPFAM" id="SSF53613">
    <property type="entry name" value="Ribokinase-like"/>
    <property type="match status" value="1"/>
</dbReference>
<feature type="binding site" evidence="9">
    <location>
        <position position="287"/>
    </location>
    <ligand>
        <name>K(+)</name>
        <dbReference type="ChEBI" id="CHEBI:29103"/>
    </ligand>
</feature>
<dbReference type="EC" id="2.7.1.15" evidence="9"/>
<name>A0A6B2LB71_9EUKA</name>
<comment type="catalytic activity">
    <reaction evidence="9">
        <text>D-ribose + ATP = D-ribose 5-phosphate + ADP + H(+)</text>
        <dbReference type="Rhea" id="RHEA:13697"/>
        <dbReference type="ChEBI" id="CHEBI:15378"/>
        <dbReference type="ChEBI" id="CHEBI:30616"/>
        <dbReference type="ChEBI" id="CHEBI:47013"/>
        <dbReference type="ChEBI" id="CHEBI:78346"/>
        <dbReference type="ChEBI" id="CHEBI:456216"/>
        <dbReference type="EC" id="2.7.1.15"/>
    </reaction>
</comment>
<evidence type="ECO:0000313" key="11">
    <source>
        <dbReference type="EMBL" id="NDV34205.1"/>
    </source>
</evidence>
<comment type="subcellular location">
    <subcellularLocation>
        <location evidence="9">Cytoplasm</location>
    </subcellularLocation>
    <subcellularLocation>
        <location evidence="9">Nucleus</location>
    </subcellularLocation>
</comment>
<feature type="binding site" evidence="9">
    <location>
        <position position="284"/>
    </location>
    <ligand>
        <name>K(+)</name>
        <dbReference type="ChEBI" id="CHEBI:29103"/>
    </ligand>
</feature>
<evidence type="ECO:0000256" key="7">
    <source>
        <dbReference type="ARBA" id="ARBA00022958"/>
    </source>
</evidence>
<comment type="function">
    <text evidence="9">Catalyzes the phosphorylation of ribose at O-5 in a reaction requiring ATP and magnesium. The resulting D-ribose-5-phosphate can then be used either for sythesis of nucleotides, histidine, and tryptophan, or as a component of the pentose phosphate pathway.</text>
</comment>
<dbReference type="InterPro" id="IPR011877">
    <property type="entry name" value="Ribokinase"/>
</dbReference>
<comment type="cofactor">
    <cofactor evidence="9">
        <name>Mg(2+)</name>
        <dbReference type="ChEBI" id="CHEBI:18420"/>
    </cofactor>
    <text evidence="9">Requires a divalent cation, most likely magnesium in vivo, as an electrophilic catalyst to aid phosphoryl group transfer. It is the chelate of the metal and the nucleotide that is the actual substrate.</text>
</comment>
<dbReference type="PRINTS" id="PR00990">
    <property type="entry name" value="RIBOKINASE"/>
</dbReference>
<evidence type="ECO:0000256" key="5">
    <source>
        <dbReference type="ARBA" id="ARBA00022840"/>
    </source>
</evidence>
<dbReference type="EMBL" id="GIBP01005236">
    <property type="protein sequence ID" value="NDV34205.1"/>
    <property type="molecule type" value="Transcribed_RNA"/>
</dbReference>
<protein>
    <recommendedName>
        <fullName evidence="9">Ribokinase</fullName>
        <shortName evidence="9">RK</shortName>
        <ecNumber evidence="9">2.7.1.15</ecNumber>
    </recommendedName>
</protein>
<feature type="binding site" evidence="9">
    <location>
        <position position="139"/>
    </location>
    <ligand>
        <name>substrate</name>
    </ligand>
</feature>
<evidence type="ECO:0000256" key="4">
    <source>
        <dbReference type="ARBA" id="ARBA00022777"/>
    </source>
</evidence>
<evidence type="ECO:0000256" key="3">
    <source>
        <dbReference type="ARBA" id="ARBA00022741"/>
    </source>
</evidence>
<keyword evidence="1 9" id="KW-0808">Transferase</keyword>
<comment type="pathway">
    <text evidence="9">Carbohydrate metabolism; D-ribose degradation; D-ribose 5-phosphate from beta-D-ribopyranose: step 2/2.</text>
</comment>
<feature type="binding site" evidence="9">
    <location>
        <position position="289"/>
    </location>
    <ligand>
        <name>K(+)</name>
        <dbReference type="ChEBI" id="CHEBI:29103"/>
    </ligand>
</feature>
<reference evidence="11" key="1">
    <citation type="journal article" date="2020" name="J. Eukaryot. Microbiol.">
        <title>De novo Sequencing, Assembly and Annotation of the Transcriptome for the Free-Living Testate Amoeba Arcella intermedia.</title>
        <authorList>
            <person name="Ribeiro G.M."/>
            <person name="Porfirio-Sousa A.L."/>
            <person name="Maurer-Alcala X.X."/>
            <person name="Katz L.A."/>
            <person name="Lahr D.J.G."/>
        </authorList>
    </citation>
    <scope>NUCLEOTIDE SEQUENCE</scope>
</reference>
<comment type="subunit">
    <text evidence="9">Homodimer.</text>
</comment>
<keyword evidence="7 9" id="KW-0630">Potassium</keyword>
<comment type="caution">
    <text evidence="9">Lacks conserved residue(s) required for the propagation of feature annotation.</text>
</comment>
<keyword evidence="5 9" id="KW-0067">ATP-binding</keyword>
<evidence type="ECO:0000259" key="10">
    <source>
        <dbReference type="Pfam" id="PF00294"/>
    </source>
</evidence>
<keyword evidence="8 9" id="KW-0119">Carbohydrate metabolism</keyword>
<feature type="binding site" evidence="9">
    <location>
        <position position="184"/>
    </location>
    <ligand>
        <name>ATP</name>
        <dbReference type="ChEBI" id="CHEBI:30616"/>
    </ligand>
</feature>
<evidence type="ECO:0000256" key="2">
    <source>
        <dbReference type="ARBA" id="ARBA00022723"/>
    </source>
</evidence>
<feature type="binding site" evidence="9">
    <location>
        <begin position="38"/>
        <end position="42"/>
    </location>
    <ligand>
        <name>substrate</name>
    </ligand>
</feature>
<dbReference type="Gene3D" id="3.40.1190.20">
    <property type="match status" value="1"/>
</dbReference>
<dbReference type="GO" id="GO:0005634">
    <property type="term" value="C:nucleus"/>
    <property type="evidence" value="ECO:0007669"/>
    <property type="project" value="UniProtKB-SubCell"/>
</dbReference>
<sequence length="305" mass="32389">MSVVVVGSSNMDLISYVPHLPLPGETIEGSSFKSGFGGKGANQAVMASLLGGDVAFIGKVGDDLYGQQMKDNFKNHSINISHLSQASNSTSGLAPIFVSSSGENCIVIIPGANNLITIEEIRNAQNLIQKAQVVLFQLEIPLEVSMEALKIAKEGQALTIFNTAPAKKVLPDELYSLVDILCANQTELQTITGETVTSVNEAIQASKKLIQKGVKRVLITLGSEGSMLIEGESQIVIPAAKPPNPVIDTAGAGDCYLGSFAYFLAKTGDYKSAMEKASHISAISVTRHGTQTSYPKRSELPNNFF</sequence>
<keyword evidence="9" id="KW-0539">Nucleus</keyword>
<comment type="similarity">
    <text evidence="9">Belongs to the carbohydrate kinase PfkB family. Ribokinase subfamily.</text>
</comment>
<dbReference type="GO" id="GO:0004747">
    <property type="term" value="F:ribokinase activity"/>
    <property type="evidence" value="ECO:0007669"/>
    <property type="project" value="UniProtKB-UniRule"/>
</dbReference>
<feature type="domain" description="Carbohydrate kinase PfkB" evidence="10">
    <location>
        <begin position="2"/>
        <end position="296"/>
    </location>
</feature>
<dbReference type="InterPro" id="IPR011611">
    <property type="entry name" value="PfkB_dom"/>
</dbReference>
<feature type="binding site" evidence="9">
    <location>
        <position position="250"/>
    </location>
    <ligand>
        <name>K(+)</name>
        <dbReference type="ChEBI" id="CHEBI:29103"/>
    </ligand>
</feature>
<dbReference type="GO" id="GO:0005829">
    <property type="term" value="C:cytosol"/>
    <property type="evidence" value="ECO:0007669"/>
    <property type="project" value="TreeGrafter"/>
</dbReference>
<feature type="active site" description="Proton acceptor" evidence="9">
    <location>
        <position position="254"/>
    </location>
</feature>
<dbReference type="AlphaFoldDB" id="A0A6B2LB71"/>
<dbReference type="GO" id="GO:0046872">
    <property type="term" value="F:metal ion binding"/>
    <property type="evidence" value="ECO:0007669"/>
    <property type="project" value="UniProtKB-KW"/>
</dbReference>